<reference evidence="2" key="1">
    <citation type="submission" date="2023-07" db="EMBL/GenBank/DDBJ databases">
        <authorList>
            <consortium name="AG Swart"/>
            <person name="Singh M."/>
            <person name="Singh A."/>
            <person name="Seah K."/>
            <person name="Emmerich C."/>
        </authorList>
    </citation>
    <scope>NUCLEOTIDE SEQUENCE</scope>
    <source>
        <strain evidence="2">DP1</strain>
    </source>
</reference>
<keyword evidence="1" id="KW-0812">Transmembrane</keyword>
<feature type="transmembrane region" description="Helical" evidence="1">
    <location>
        <begin position="165"/>
        <end position="187"/>
    </location>
</feature>
<feature type="transmembrane region" description="Helical" evidence="1">
    <location>
        <begin position="116"/>
        <end position="134"/>
    </location>
</feature>
<sequence>MDSGDFKALRQKIPPFSSKQSHSTLPSLLVLQDLPTDCLIGAGEENESGYFYHHTLVFPLYYKINIYENGGQVLLSDDVSYRGLLISFPMIDLTFMMVMLLFMIILYCCCKNAFKLLSYLSNVTILTMWILVLVNSWGYLFTTHESCANEKQILLLFYLIHTPRVFITFCIIMYYSFSYPCILYKIVRNRREQRRTLHHIGGSRGQYNLYRNIAGYQSINFSNNRLPSINRAQNSNNHNRPRQDLVRRRYSILQLFRNNRVSLNDKELPLDRLRRLKHQDLTQDFEECSLCIEPFSETPDELLIALHCNINKGNIQDNMHIFHESCILEWLNNHKERLLCRTKITKDGILRSTTEDEIRNY</sequence>
<gene>
    <name evidence="2" type="ORF">ECRASSUSDP1_LOCUS7596</name>
</gene>
<keyword evidence="3" id="KW-1185">Reference proteome</keyword>
<evidence type="ECO:0000313" key="2">
    <source>
        <dbReference type="EMBL" id="CAI2366323.1"/>
    </source>
</evidence>
<evidence type="ECO:0000256" key="1">
    <source>
        <dbReference type="SAM" id="Phobius"/>
    </source>
</evidence>
<dbReference type="InterPro" id="IPR013083">
    <property type="entry name" value="Znf_RING/FYVE/PHD"/>
</dbReference>
<evidence type="ECO:0008006" key="4">
    <source>
        <dbReference type="Google" id="ProtNLM"/>
    </source>
</evidence>
<dbReference type="SUPFAM" id="SSF57850">
    <property type="entry name" value="RING/U-box"/>
    <property type="match status" value="1"/>
</dbReference>
<name>A0AAD1UBZ5_EUPCR</name>
<dbReference type="Gene3D" id="3.30.40.10">
    <property type="entry name" value="Zinc/RING finger domain, C3HC4 (zinc finger)"/>
    <property type="match status" value="1"/>
</dbReference>
<keyword evidence="1" id="KW-0472">Membrane</keyword>
<dbReference type="AlphaFoldDB" id="A0AAD1UBZ5"/>
<proteinExistence type="predicted"/>
<accession>A0AAD1UBZ5</accession>
<protein>
    <recommendedName>
        <fullName evidence="4">RING-type domain-containing protein</fullName>
    </recommendedName>
</protein>
<comment type="caution">
    <text evidence="2">The sequence shown here is derived from an EMBL/GenBank/DDBJ whole genome shotgun (WGS) entry which is preliminary data.</text>
</comment>
<dbReference type="Proteomes" id="UP001295684">
    <property type="component" value="Unassembled WGS sequence"/>
</dbReference>
<keyword evidence="1" id="KW-1133">Transmembrane helix</keyword>
<organism evidence="2 3">
    <name type="scientific">Euplotes crassus</name>
    <dbReference type="NCBI Taxonomy" id="5936"/>
    <lineage>
        <taxon>Eukaryota</taxon>
        <taxon>Sar</taxon>
        <taxon>Alveolata</taxon>
        <taxon>Ciliophora</taxon>
        <taxon>Intramacronucleata</taxon>
        <taxon>Spirotrichea</taxon>
        <taxon>Hypotrichia</taxon>
        <taxon>Euplotida</taxon>
        <taxon>Euplotidae</taxon>
        <taxon>Moneuplotes</taxon>
    </lineage>
</organism>
<feature type="transmembrane region" description="Helical" evidence="1">
    <location>
        <begin position="84"/>
        <end position="109"/>
    </location>
</feature>
<evidence type="ECO:0000313" key="3">
    <source>
        <dbReference type="Proteomes" id="UP001295684"/>
    </source>
</evidence>
<dbReference type="EMBL" id="CAMPGE010007403">
    <property type="protein sequence ID" value="CAI2366323.1"/>
    <property type="molecule type" value="Genomic_DNA"/>
</dbReference>